<sequence>MAQTPVAGAQAVRRALNVLHCFHDNAPDLSASEISRRLGLSTSTAHRLARTLLDAEFLEQDPRTARYRLGPAVTELGRLSYHQRGLHLASPELADLARRTGATADLALRSGPHAVIVAGGSVTPKVGLRRPLHSTALGKVLLAWPRPGEAGARSLPPLHAFTDRTIVDRERLAEELERVRAQRYALNDGESAQGVATVAVPVLDHLGSARFALAVRGTPDLIAGDRLDGVVDQARACAGALEILLLPPSQRSTAAVPSG</sequence>
<reference evidence="1" key="1">
    <citation type="journal article" date="2025" name="Int. J. Syst. Evol. Microbiol.">
        <title>Streptomyces citrinus sp. nov., with yellow diffusible pigment.</title>
        <authorList>
            <person name="He Y."/>
            <person name="Yang E."/>
            <person name="Xu J."/>
            <person name="Sun Y."/>
            <person name="Sun L."/>
        </authorList>
    </citation>
    <scope>NUCLEOTIDE SEQUENCE</scope>
    <source>
        <strain evidence="1">Q6</strain>
    </source>
</reference>
<evidence type="ECO:0000313" key="2">
    <source>
        <dbReference type="Proteomes" id="UP001432251"/>
    </source>
</evidence>
<name>A0ACD5A5L0_9ACTN</name>
<protein>
    <submittedName>
        <fullName evidence="1">IclR family transcriptional regulator</fullName>
    </submittedName>
</protein>
<evidence type="ECO:0000313" key="1">
    <source>
        <dbReference type="EMBL" id="WWQ62496.1"/>
    </source>
</evidence>
<accession>A0ACD5A5L0</accession>
<organism evidence="1 2">
    <name type="scientific">Streptomyces citrinus</name>
    <dbReference type="NCBI Taxonomy" id="3118173"/>
    <lineage>
        <taxon>Bacteria</taxon>
        <taxon>Bacillati</taxon>
        <taxon>Actinomycetota</taxon>
        <taxon>Actinomycetes</taxon>
        <taxon>Kitasatosporales</taxon>
        <taxon>Streptomycetaceae</taxon>
        <taxon>Streptomyces</taxon>
    </lineage>
</organism>
<proteinExistence type="predicted"/>
<dbReference type="EMBL" id="CP146022">
    <property type="protein sequence ID" value="WWQ62496.1"/>
    <property type="molecule type" value="Genomic_DNA"/>
</dbReference>
<keyword evidence="2" id="KW-1185">Reference proteome</keyword>
<dbReference type="Proteomes" id="UP001432251">
    <property type="component" value="Chromosome"/>
</dbReference>
<gene>
    <name evidence="1" type="ORF">V2W30_03340</name>
</gene>